<evidence type="ECO:0000256" key="6">
    <source>
        <dbReference type="SAM" id="MobiDB-lite"/>
    </source>
</evidence>
<dbReference type="Pfam" id="PF04542">
    <property type="entry name" value="Sigma70_r2"/>
    <property type="match status" value="1"/>
</dbReference>
<keyword evidence="3" id="KW-0731">Sigma factor</keyword>
<evidence type="ECO:0000256" key="4">
    <source>
        <dbReference type="ARBA" id="ARBA00023125"/>
    </source>
</evidence>
<dbReference type="InterPro" id="IPR014325">
    <property type="entry name" value="RNA_pol_sigma-E_actinobac"/>
</dbReference>
<dbReference type="PANTHER" id="PTHR43133">
    <property type="entry name" value="RNA POLYMERASE ECF-TYPE SIGMA FACTO"/>
    <property type="match status" value="1"/>
</dbReference>
<dbReference type="Proteomes" id="UP001500221">
    <property type="component" value="Unassembled WGS sequence"/>
</dbReference>
<keyword evidence="10" id="KW-1185">Reference proteome</keyword>
<comment type="similarity">
    <text evidence="1">Belongs to the sigma-70 factor family. ECF subfamily.</text>
</comment>
<evidence type="ECO:0000256" key="1">
    <source>
        <dbReference type="ARBA" id="ARBA00010641"/>
    </source>
</evidence>
<dbReference type="InterPro" id="IPR036388">
    <property type="entry name" value="WH-like_DNA-bd_sf"/>
</dbReference>
<dbReference type="PANTHER" id="PTHR43133:SF50">
    <property type="entry name" value="ECF RNA POLYMERASE SIGMA FACTOR SIGM"/>
    <property type="match status" value="1"/>
</dbReference>
<evidence type="ECO:0000259" key="8">
    <source>
        <dbReference type="Pfam" id="PF08281"/>
    </source>
</evidence>
<dbReference type="InterPro" id="IPR007627">
    <property type="entry name" value="RNA_pol_sigma70_r2"/>
</dbReference>
<keyword evidence="2" id="KW-0805">Transcription regulation</keyword>
<feature type="compositionally biased region" description="Gly residues" evidence="6">
    <location>
        <begin position="105"/>
        <end position="115"/>
    </location>
</feature>
<reference evidence="10" key="1">
    <citation type="journal article" date="2019" name="Int. J. Syst. Evol. Microbiol.">
        <title>The Global Catalogue of Microorganisms (GCM) 10K type strain sequencing project: providing services to taxonomists for standard genome sequencing and annotation.</title>
        <authorList>
            <consortium name="The Broad Institute Genomics Platform"/>
            <consortium name="The Broad Institute Genome Sequencing Center for Infectious Disease"/>
            <person name="Wu L."/>
            <person name="Ma J."/>
        </authorList>
    </citation>
    <scope>NUCLEOTIDE SEQUENCE [LARGE SCALE GENOMIC DNA]</scope>
    <source>
        <strain evidence="10">JCM 18459</strain>
    </source>
</reference>
<keyword evidence="4" id="KW-0238">DNA-binding</keyword>
<dbReference type="InterPro" id="IPR014284">
    <property type="entry name" value="RNA_pol_sigma-70_dom"/>
</dbReference>
<feature type="region of interest" description="Disordered" evidence="6">
    <location>
        <begin position="95"/>
        <end position="117"/>
    </location>
</feature>
<organism evidence="9 10">
    <name type="scientific">Nocardioides marinquilinus</name>
    <dbReference type="NCBI Taxonomy" id="1210400"/>
    <lineage>
        <taxon>Bacteria</taxon>
        <taxon>Bacillati</taxon>
        <taxon>Actinomycetota</taxon>
        <taxon>Actinomycetes</taxon>
        <taxon>Propionibacteriales</taxon>
        <taxon>Nocardioidaceae</taxon>
        <taxon>Nocardioides</taxon>
    </lineage>
</organism>
<accession>A0ABP9Q1L4</accession>
<dbReference type="Gene3D" id="1.10.1740.10">
    <property type="match status" value="1"/>
</dbReference>
<name>A0ABP9Q1L4_9ACTN</name>
<dbReference type="CDD" id="cd06171">
    <property type="entry name" value="Sigma70_r4"/>
    <property type="match status" value="1"/>
</dbReference>
<protein>
    <submittedName>
        <fullName evidence="9">SigE family RNA polymerase sigma factor</fullName>
    </submittedName>
</protein>
<dbReference type="NCBIfam" id="TIGR02937">
    <property type="entry name" value="sigma70-ECF"/>
    <property type="match status" value="1"/>
</dbReference>
<dbReference type="NCBIfam" id="TIGR02983">
    <property type="entry name" value="SigE-fam_strep"/>
    <property type="match status" value="1"/>
</dbReference>
<dbReference type="SUPFAM" id="SSF88659">
    <property type="entry name" value="Sigma3 and sigma4 domains of RNA polymerase sigma factors"/>
    <property type="match status" value="1"/>
</dbReference>
<feature type="domain" description="RNA polymerase sigma-70 region 2" evidence="7">
    <location>
        <begin position="30"/>
        <end position="92"/>
    </location>
</feature>
<dbReference type="Pfam" id="PF08281">
    <property type="entry name" value="Sigma70_r4_2"/>
    <property type="match status" value="1"/>
</dbReference>
<comment type="caution">
    <text evidence="9">The sequence shown here is derived from an EMBL/GenBank/DDBJ whole genome shotgun (WGS) entry which is preliminary data.</text>
</comment>
<gene>
    <name evidence="9" type="ORF">GCM10023340_37910</name>
</gene>
<dbReference type="SUPFAM" id="SSF88946">
    <property type="entry name" value="Sigma2 domain of RNA polymerase sigma factors"/>
    <property type="match status" value="1"/>
</dbReference>
<evidence type="ECO:0000259" key="7">
    <source>
        <dbReference type="Pfam" id="PF04542"/>
    </source>
</evidence>
<dbReference type="EMBL" id="BAABKG010000005">
    <property type="protein sequence ID" value="GAA5154409.1"/>
    <property type="molecule type" value="Genomic_DNA"/>
</dbReference>
<dbReference type="Gene3D" id="1.10.10.10">
    <property type="entry name" value="Winged helix-like DNA-binding domain superfamily/Winged helix DNA-binding domain"/>
    <property type="match status" value="1"/>
</dbReference>
<dbReference type="InterPro" id="IPR013325">
    <property type="entry name" value="RNA_pol_sigma_r2"/>
</dbReference>
<evidence type="ECO:0000256" key="5">
    <source>
        <dbReference type="ARBA" id="ARBA00023163"/>
    </source>
</evidence>
<evidence type="ECO:0000256" key="3">
    <source>
        <dbReference type="ARBA" id="ARBA00023082"/>
    </source>
</evidence>
<proteinExistence type="inferred from homology"/>
<dbReference type="InterPro" id="IPR013324">
    <property type="entry name" value="RNA_pol_sigma_r3/r4-like"/>
</dbReference>
<feature type="domain" description="RNA polymerase sigma factor 70 region 4 type 2" evidence="8">
    <location>
        <begin position="131"/>
        <end position="182"/>
    </location>
</feature>
<dbReference type="InterPro" id="IPR039425">
    <property type="entry name" value="RNA_pol_sigma-70-like"/>
</dbReference>
<dbReference type="InterPro" id="IPR013249">
    <property type="entry name" value="RNA_pol_sigma70_r4_t2"/>
</dbReference>
<evidence type="ECO:0000313" key="9">
    <source>
        <dbReference type="EMBL" id="GAA5154409.1"/>
    </source>
</evidence>
<evidence type="ECO:0000313" key="10">
    <source>
        <dbReference type="Proteomes" id="UP001500221"/>
    </source>
</evidence>
<sequence length="197" mass="21834">MTVMDRDGRDARARPPEHDRSFDEFVAATSTALWRSAFLLTGDAHRAEDLLQTALVKAWRRWDRLERREAAQAYVRRAMVTTYTDWWRRRWRGETPTATLPDRPGGPGGSGGSGGLDLVDDAADRVEVRHDVLVALAALPRGQRAVVVLRYFDDLTERQTAEVLGISVGTVKSQASRALAALRSSPSLATRLPGDQP</sequence>
<evidence type="ECO:0000256" key="2">
    <source>
        <dbReference type="ARBA" id="ARBA00023015"/>
    </source>
</evidence>
<keyword evidence="5" id="KW-0804">Transcription</keyword>